<sequence length="116" mass="13016">MHAKWKRGLARSDSSETMRAMTLDAQREKVTMKSGTSDDEGRLGRTRVGVREKKEEERKKGQREEEKQTMRMDASGPHVREICAVLAQSSPVRQPSQRQPAGPNMTGTHLITQPGT</sequence>
<feature type="compositionally biased region" description="Basic and acidic residues" evidence="1">
    <location>
        <begin position="39"/>
        <end position="70"/>
    </location>
</feature>
<feature type="region of interest" description="Disordered" evidence="1">
    <location>
        <begin position="1"/>
        <end position="77"/>
    </location>
</feature>
<evidence type="ECO:0000313" key="2">
    <source>
        <dbReference type="EMBL" id="KAI3557640.1"/>
    </source>
</evidence>
<dbReference type="EMBL" id="SDAQ01000007">
    <property type="protein sequence ID" value="KAI3557640.1"/>
    <property type="molecule type" value="Genomic_DNA"/>
</dbReference>
<feature type="region of interest" description="Disordered" evidence="1">
    <location>
        <begin position="89"/>
        <end position="116"/>
    </location>
</feature>
<evidence type="ECO:0000256" key="1">
    <source>
        <dbReference type="SAM" id="MobiDB-lite"/>
    </source>
</evidence>
<evidence type="ECO:0000313" key="3">
    <source>
        <dbReference type="Proteomes" id="UP001056436"/>
    </source>
</evidence>
<reference evidence="2" key="1">
    <citation type="submission" date="2019-01" db="EMBL/GenBank/DDBJ databases">
        <title>Colletotrichum abscissum LGMF1257.</title>
        <authorList>
            <person name="Baroncelli R."/>
        </authorList>
    </citation>
    <scope>NUCLEOTIDE SEQUENCE</scope>
    <source>
        <strain evidence="2">Ca142</strain>
    </source>
</reference>
<comment type="caution">
    <text evidence="2">The sequence shown here is derived from an EMBL/GenBank/DDBJ whole genome shotgun (WGS) entry which is preliminary data.</text>
</comment>
<accession>A0A9Q0B5B1</accession>
<keyword evidence="3" id="KW-1185">Reference proteome</keyword>
<dbReference type="Proteomes" id="UP001056436">
    <property type="component" value="Unassembled WGS sequence"/>
</dbReference>
<protein>
    <submittedName>
        <fullName evidence="2">Uncharacterized protein</fullName>
    </submittedName>
</protein>
<feature type="compositionally biased region" description="Low complexity" evidence="1">
    <location>
        <begin position="89"/>
        <end position="100"/>
    </location>
</feature>
<organism evidence="2 3">
    <name type="scientific">Colletotrichum abscissum</name>
    <dbReference type="NCBI Taxonomy" id="1671311"/>
    <lineage>
        <taxon>Eukaryota</taxon>
        <taxon>Fungi</taxon>
        <taxon>Dikarya</taxon>
        <taxon>Ascomycota</taxon>
        <taxon>Pezizomycotina</taxon>
        <taxon>Sordariomycetes</taxon>
        <taxon>Hypocreomycetidae</taxon>
        <taxon>Glomerellales</taxon>
        <taxon>Glomerellaceae</taxon>
        <taxon>Colletotrichum</taxon>
        <taxon>Colletotrichum acutatum species complex</taxon>
    </lineage>
</organism>
<feature type="compositionally biased region" description="Polar residues" evidence="1">
    <location>
        <begin position="105"/>
        <end position="116"/>
    </location>
</feature>
<proteinExistence type="predicted"/>
<name>A0A9Q0B5B1_9PEZI</name>
<gene>
    <name evidence="2" type="ORF">CABS02_02299</name>
</gene>
<dbReference type="AlphaFoldDB" id="A0A9Q0B5B1"/>